<dbReference type="AlphaFoldDB" id="A0AA85JD25"/>
<accession>A0AA85JD25</accession>
<dbReference type="WBParaSite" id="TREG1_1500.2">
    <property type="protein sequence ID" value="TREG1_1500.2"/>
    <property type="gene ID" value="TREG1_1500"/>
</dbReference>
<evidence type="ECO:0000313" key="1">
    <source>
        <dbReference type="Proteomes" id="UP000050795"/>
    </source>
</evidence>
<protein>
    <submittedName>
        <fullName evidence="2">Uncharacterized protein</fullName>
    </submittedName>
</protein>
<name>A0AA85JD25_TRIRE</name>
<dbReference type="Proteomes" id="UP000050795">
    <property type="component" value="Unassembled WGS sequence"/>
</dbReference>
<reference evidence="2" key="2">
    <citation type="submission" date="2023-11" db="UniProtKB">
        <authorList>
            <consortium name="WormBaseParasite"/>
        </authorList>
    </citation>
    <scope>IDENTIFICATION</scope>
</reference>
<sequence length="110" mass="12427">MIITLLGICQRPKSRYNVPTGWNVSFKVPSTSIGEHLGYIQSSRSVDMDEISLPGDGDYGYDGDPTDVFDYFIAGKYDPVERKVTSWDLLLASELNLKLYKKRSNSYHNA</sequence>
<proteinExistence type="predicted"/>
<reference evidence="1" key="1">
    <citation type="submission" date="2022-06" db="EMBL/GenBank/DDBJ databases">
        <authorList>
            <person name="Berger JAMES D."/>
            <person name="Berger JAMES D."/>
        </authorList>
    </citation>
    <scope>NUCLEOTIDE SEQUENCE [LARGE SCALE GENOMIC DNA]</scope>
</reference>
<evidence type="ECO:0000313" key="2">
    <source>
        <dbReference type="WBParaSite" id="TREG1_1500.2"/>
    </source>
</evidence>
<keyword evidence="1" id="KW-1185">Reference proteome</keyword>
<organism evidence="1 2">
    <name type="scientific">Trichobilharzia regenti</name>
    <name type="common">Nasal bird schistosome</name>
    <dbReference type="NCBI Taxonomy" id="157069"/>
    <lineage>
        <taxon>Eukaryota</taxon>
        <taxon>Metazoa</taxon>
        <taxon>Spiralia</taxon>
        <taxon>Lophotrochozoa</taxon>
        <taxon>Platyhelminthes</taxon>
        <taxon>Trematoda</taxon>
        <taxon>Digenea</taxon>
        <taxon>Strigeidida</taxon>
        <taxon>Schistosomatoidea</taxon>
        <taxon>Schistosomatidae</taxon>
        <taxon>Trichobilharzia</taxon>
    </lineage>
</organism>